<feature type="domain" description="Cytochrome c" evidence="8">
    <location>
        <begin position="33"/>
        <end position="119"/>
    </location>
</feature>
<dbReference type="Gene3D" id="1.10.760.10">
    <property type="entry name" value="Cytochrome c-like domain"/>
    <property type="match status" value="1"/>
</dbReference>
<organism evidence="9 10">
    <name type="scientific">Granulosicoccus antarcticus IMCC3135</name>
    <dbReference type="NCBI Taxonomy" id="1192854"/>
    <lineage>
        <taxon>Bacteria</taxon>
        <taxon>Pseudomonadati</taxon>
        <taxon>Pseudomonadota</taxon>
        <taxon>Gammaproteobacteria</taxon>
        <taxon>Chromatiales</taxon>
        <taxon>Granulosicoccaceae</taxon>
        <taxon>Granulosicoccus</taxon>
    </lineage>
</organism>
<dbReference type="GO" id="GO:0046872">
    <property type="term" value="F:metal ion binding"/>
    <property type="evidence" value="ECO:0007669"/>
    <property type="project" value="UniProtKB-KW"/>
</dbReference>
<dbReference type="GO" id="GO:0009055">
    <property type="term" value="F:electron transfer activity"/>
    <property type="evidence" value="ECO:0007669"/>
    <property type="project" value="InterPro"/>
</dbReference>
<proteinExistence type="predicted"/>
<evidence type="ECO:0000313" key="10">
    <source>
        <dbReference type="Proteomes" id="UP000250079"/>
    </source>
</evidence>
<gene>
    <name evidence="9" type="primary">cc4_2</name>
    <name evidence="9" type="ORF">IMCC3135_29710</name>
</gene>
<dbReference type="SUPFAM" id="SSF46626">
    <property type="entry name" value="Cytochrome c"/>
    <property type="match status" value="1"/>
</dbReference>
<sequence length="121" mass="12898">MRGMALKAFQGSSRLCRAALLTLAASVLFPGAAALAEGDPALGLEKAYTCLGCHGVKHYVNTYPTYHVPRIAGQNQEYLIAALQAYRGKTRSHPTMQANASALSDQDIEDIAAWFSAQGAK</sequence>
<dbReference type="AlphaFoldDB" id="A0A2Z2P0U9"/>
<keyword evidence="4" id="KW-0249">Electron transport</keyword>
<dbReference type="EMBL" id="CP018632">
    <property type="protein sequence ID" value="ASJ75991.1"/>
    <property type="molecule type" value="Genomic_DNA"/>
</dbReference>
<dbReference type="KEGG" id="gai:IMCC3135_29710"/>
<dbReference type="GO" id="GO:0020037">
    <property type="term" value="F:heme binding"/>
    <property type="evidence" value="ECO:0007669"/>
    <property type="project" value="InterPro"/>
</dbReference>
<evidence type="ECO:0000259" key="8">
    <source>
        <dbReference type="PROSITE" id="PS51007"/>
    </source>
</evidence>
<dbReference type="PANTHER" id="PTHR33751">
    <property type="entry name" value="CBB3-TYPE CYTOCHROME C OXIDASE SUBUNIT FIXP"/>
    <property type="match status" value="1"/>
</dbReference>
<evidence type="ECO:0000256" key="3">
    <source>
        <dbReference type="ARBA" id="ARBA00022723"/>
    </source>
</evidence>
<keyword evidence="5 6" id="KW-0408">Iron</keyword>
<keyword evidence="10" id="KW-1185">Reference proteome</keyword>
<dbReference type="InterPro" id="IPR009056">
    <property type="entry name" value="Cyt_c-like_dom"/>
</dbReference>
<evidence type="ECO:0000256" key="2">
    <source>
        <dbReference type="ARBA" id="ARBA00022617"/>
    </source>
</evidence>
<protein>
    <submittedName>
        <fullName evidence="9">Cytochrome c4</fullName>
    </submittedName>
</protein>
<evidence type="ECO:0000313" key="9">
    <source>
        <dbReference type="EMBL" id="ASJ75991.1"/>
    </source>
</evidence>
<dbReference type="InterPro" id="IPR050597">
    <property type="entry name" value="Cytochrome_c_Oxidase_Subunit"/>
</dbReference>
<name>A0A2Z2P0U9_9GAMM</name>
<accession>A0A2Z2P0U9</accession>
<evidence type="ECO:0000256" key="1">
    <source>
        <dbReference type="ARBA" id="ARBA00022448"/>
    </source>
</evidence>
<dbReference type="InterPro" id="IPR036909">
    <property type="entry name" value="Cyt_c-like_dom_sf"/>
</dbReference>
<reference evidence="9 10" key="1">
    <citation type="submission" date="2016-12" db="EMBL/GenBank/DDBJ databases">
        <authorList>
            <person name="Song W.-J."/>
            <person name="Kurnit D.M."/>
        </authorList>
    </citation>
    <scope>NUCLEOTIDE SEQUENCE [LARGE SCALE GENOMIC DNA]</scope>
    <source>
        <strain evidence="9 10">IMCC3135</strain>
    </source>
</reference>
<dbReference type="Pfam" id="PF00034">
    <property type="entry name" value="Cytochrom_C"/>
    <property type="match status" value="1"/>
</dbReference>
<keyword evidence="1" id="KW-0813">Transport</keyword>
<dbReference type="Proteomes" id="UP000250079">
    <property type="component" value="Chromosome"/>
</dbReference>
<evidence type="ECO:0000256" key="4">
    <source>
        <dbReference type="ARBA" id="ARBA00022982"/>
    </source>
</evidence>
<feature type="signal peptide" evidence="7">
    <location>
        <begin position="1"/>
        <end position="36"/>
    </location>
</feature>
<evidence type="ECO:0000256" key="5">
    <source>
        <dbReference type="ARBA" id="ARBA00023004"/>
    </source>
</evidence>
<keyword evidence="7" id="KW-0732">Signal</keyword>
<keyword evidence="2 6" id="KW-0349">Heme</keyword>
<feature type="chain" id="PRO_5016355278" evidence="7">
    <location>
        <begin position="37"/>
        <end position="121"/>
    </location>
</feature>
<keyword evidence="3 6" id="KW-0479">Metal-binding</keyword>
<dbReference type="PROSITE" id="PS51007">
    <property type="entry name" value="CYTC"/>
    <property type="match status" value="1"/>
</dbReference>
<dbReference type="PANTHER" id="PTHR33751:SF9">
    <property type="entry name" value="CYTOCHROME C4"/>
    <property type="match status" value="1"/>
</dbReference>
<evidence type="ECO:0000256" key="7">
    <source>
        <dbReference type="SAM" id="SignalP"/>
    </source>
</evidence>
<evidence type="ECO:0000256" key="6">
    <source>
        <dbReference type="PROSITE-ProRule" id="PRU00433"/>
    </source>
</evidence>